<dbReference type="PANTHER" id="PTHR23503:SF96">
    <property type="entry name" value="MAJOR FACILITATOR SUPERFAMILY (MFS) PROFILE DOMAIN-CONTAINING PROTEIN"/>
    <property type="match status" value="1"/>
</dbReference>
<evidence type="ECO:0000256" key="4">
    <source>
        <dbReference type="ARBA" id="ARBA00023136"/>
    </source>
</evidence>
<organism evidence="8">
    <name type="scientific">Nippostrongylus brasiliensis</name>
    <name type="common">Rat hookworm</name>
    <dbReference type="NCBI Taxonomy" id="27835"/>
    <lineage>
        <taxon>Eukaryota</taxon>
        <taxon>Metazoa</taxon>
        <taxon>Ecdysozoa</taxon>
        <taxon>Nematoda</taxon>
        <taxon>Chromadorea</taxon>
        <taxon>Rhabditida</taxon>
        <taxon>Rhabditina</taxon>
        <taxon>Rhabditomorpha</taxon>
        <taxon>Strongyloidea</taxon>
        <taxon>Heligmosomidae</taxon>
        <taxon>Nippostrongylus</taxon>
    </lineage>
</organism>
<dbReference type="InterPro" id="IPR045263">
    <property type="entry name" value="GLUT"/>
</dbReference>
<dbReference type="InterPro" id="IPR036259">
    <property type="entry name" value="MFS_trans_sf"/>
</dbReference>
<dbReference type="WBParaSite" id="NBR_0001898801-mRNA-1">
    <property type="protein sequence ID" value="NBR_0001898801-mRNA-1"/>
    <property type="gene ID" value="NBR_0001898801"/>
</dbReference>
<keyword evidence="4 5" id="KW-0472">Membrane</keyword>
<sequence length="132" mass="14499">MSTGVLLQCGLVVGSITAMPEIWGTYDLWWAIYGFELILTIAITIMLLFSKESPTYLVAKGKEDQAKNSIVYYHGITESEAEALIEAMKSDTKGEKPTSLFGIFKDKKWLCGFWVGIGIMFGTIMCGVAGIV</sequence>
<evidence type="ECO:0000256" key="5">
    <source>
        <dbReference type="SAM" id="Phobius"/>
    </source>
</evidence>
<dbReference type="Pfam" id="PF00083">
    <property type="entry name" value="Sugar_tr"/>
    <property type="match status" value="1"/>
</dbReference>
<dbReference type="Gene3D" id="1.20.1250.20">
    <property type="entry name" value="MFS general substrate transporter like domains"/>
    <property type="match status" value="1"/>
</dbReference>
<dbReference type="STRING" id="27835.A0A0N4YP17"/>
<evidence type="ECO:0000313" key="6">
    <source>
        <dbReference type="EMBL" id="VDL82718.1"/>
    </source>
</evidence>
<evidence type="ECO:0000256" key="1">
    <source>
        <dbReference type="ARBA" id="ARBA00004370"/>
    </source>
</evidence>
<dbReference type="EMBL" id="UYSL01023824">
    <property type="protein sequence ID" value="VDL82718.1"/>
    <property type="molecule type" value="Genomic_DNA"/>
</dbReference>
<dbReference type="SUPFAM" id="SSF103473">
    <property type="entry name" value="MFS general substrate transporter"/>
    <property type="match status" value="1"/>
</dbReference>
<keyword evidence="3 5" id="KW-1133">Transmembrane helix</keyword>
<name>A0A0N4YP17_NIPBR</name>
<feature type="transmembrane region" description="Helical" evidence="5">
    <location>
        <begin position="28"/>
        <end position="49"/>
    </location>
</feature>
<evidence type="ECO:0000313" key="8">
    <source>
        <dbReference type="WBParaSite" id="NBR_0001898801-mRNA-1"/>
    </source>
</evidence>
<feature type="transmembrane region" description="Helical" evidence="5">
    <location>
        <begin position="109"/>
        <end position="131"/>
    </location>
</feature>
<dbReference type="Proteomes" id="UP000271162">
    <property type="component" value="Unassembled WGS sequence"/>
</dbReference>
<evidence type="ECO:0000256" key="2">
    <source>
        <dbReference type="ARBA" id="ARBA00022692"/>
    </source>
</evidence>
<dbReference type="PANTHER" id="PTHR23503">
    <property type="entry name" value="SOLUTE CARRIER FAMILY 2"/>
    <property type="match status" value="1"/>
</dbReference>
<keyword evidence="2 5" id="KW-0812">Transmembrane</keyword>
<proteinExistence type="predicted"/>
<dbReference type="GO" id="GO:0016020">
    <property type="term" value="C:membrane"/>
    <property type="evidence" value="ECO:0007669"/>
    <property type="project" value="UniProtKB-SubCell"/>
</dbReference>
<dbReference type="InterPro" id="IPR005828">
    <property type="entry name" value="MFS_sugar_transport-like"/>
</dbReference>
<evidence type="ECO:0000313" key="7">
    <source>
        <dbReference type="Proteomes" id="UP000271162"/>
    </source>
</evidence>
<keyword evidence="7" id="KW-1185">Reference proteome</keyword>
<comment type="subcellular location">
    <subcellularLocation>
        <location evidence="1">Membrane</location>
    </subcellularLocation>
</comment>
<gene>
    <name evidence="6" type="ORF">NBR_LOCUS18989</name>
</gene>
<accession>A0A0N4YP17</accession>
<dbReference type="GO" id="GO:0015149">
    <property type="term" value="F:hexose transmembrane transporter activity"/>
    <property type="evidence" value="ECO:0007669"/>
    <property type="project" value="TreeGrafter"/>
</dbReference>
<reference evidence="8" key="1">
    <citation type="submission" date="2017-02" db="UniProtKB">
        <authorList>
            <consortium name="WormBaseParasite"/>
        </authorList>
    </citation>
    <scope>IDENTIFICATION</scope>
</reference>
<evidence type="ECO:0000256" key="3">
    <source>
        <dbReference type="ARBA" id="ARBA00022989"/>
    </source>
</evidence>
<reference evidence="6 7" key="2">
    <citation type="submission" date="2018-11" db="EMBL/GenBank/DDBJ databases">
        <authorList>
            <consortium name="Pathogen Informatics"/>
        </authorList>
    </citation>
    <scope>NUCLEOTIDE SEQUENCE [LARGE SCALE GENOMIC DNA]</scope>
</reference>
<protein>
    <submittedName>
        <fullName evidence="8">MFS domain-containing protein</fullName>
    </submittedName>
</protein>
<dbReference type="AlphaFoldDB" id="A0A0N4YP17"/>